<proteinExistence type="predicted"/>
<dbReference type="EMBL" id="QKRW01000028">
    <property type="protein sequence ID" value="RAL61865.1"/>
    <property type="molecule type" value="Genomic_DNA"/>
</dbReference>
<dbReference type="Proteomes" id="UP000249056">
    <property type="component" value="Unassembled WGS sequence"/>
</dbReference>
<comment type="caution">
    <text evidence="2">The sequence shown here is derived from an EMBL/GenBank/DDBJ whole genome shotgun (WGS) entry which is preliminary data.</text>
</comment>
<protein>
    <submittedName>
        <fullName evidence="2">Uncharacterized protein</fullName>
    </submittedName>
</protein>
<evidence type="ECO:0000313" key="2">
    <source>
        <dbReference type="EMBL" id="RAL61865.1"/>
    </source>
</evidence>
<accession>A0A395INH3</accession>
<feature type="region of interest" description="Disordered" evidence="1">
    <location>
        <begin position="500"/>
        <end position="522"/>
    </location>
</feature>
<evidence type="ECO:0000313" key="3">
    <source>
        <dbReference type="Proteomes" id="UP000249056"/>
    </source>
</evidence>
<reference evidence="2 3" key="1">
    <citation type="submission" date="2018-06" db="EMBL/GenBank/DDBJ databases">
        <title>Genome Sequence of the Brown Rot Fungal Pathogen Monilinia fructigena.</title>
        <authorList>
            <person name="Landi L."/>
            <person name="De Miccolis Angelini R.M."/>
            <person name="Pollastro S."/>
            <person name="Abate D."/>
            <person name="Faretra F."/>
            <person name="Romanazzi G."/>
        </authorList>
    </citation>
    <scope>NUCLEOTIDE SEQUENCE [LARGE SCALE GENOMIC DNA]</scope>
    <source>
        <strain evidence="2 3">Mfrg269</strain>
    </source>
</reference>
<feature type="region of interest" description="Disordered" evidence="1">
    <location>
        <begin position="166"/>
        <end position="215"/>
    </location>
</feature>
<name>A0A395INH3_9HELO</name>
<dbReference type="AlphaFoldDB" id="A0A395INH3"/>
<sequence length="632" mass="69680">MTVTAYLSSDPGLIQLIGSSKVQNSSQFLAVSDGTTEIAAVFEQDFLKIGGTIDSTLAKIKDFLNLKDCNTDFHSAVQPESQTSPPLTHSAKFATQISNRNPEPRKEKNAICDVQVTDLLRILEQDRRPAVQIEIPSRRPSKSGQLLESDNITSVAQLPASISNSAATNLERDNEVGNKKDVDLPRLPSRGSIDKQEDGSDGLLGNGGSSASNMRSNAIGSAAANRQQADQFEEIYPFQENLTSIPRSYQYIPKDQADNLTRAESWFPSSENHDLTPPNSFSPVDNEVGVPSPNGSERPTPEPILKLTVGSSPSAVATESIRVSAVKIRVPLASAGNIPSSPSDDEELELDVPHALVDETPLSARAATRHKPVVQVEETPSQRKRPHNYLSSDVFIPGTYTNAENKPEKDNLQTTPSGGISLARPPKLPAKIAENFDKTLQIKHDLDNSKLHNPPDQSISSRSNDRIIHQSTLRAHTYSLYKFLILMGLLLKFLPSRSRSSATDSSQLGQDSPEQEYAKACSVKRRRITDPRALGFSQVESPYRDSHELARDIRRRFLRNQTPRQDFRVAENSIKKDPQSLGLPEDLHMVENSIVKDVPNAVISEHTSTFHNSRSLDQITLPRMTSKNFQHD</sequence>
<feature type="region of interest" description="Disordered" evidence="1">
    <location>
        <begin position="366"/>
        <end position="426"/>
    </location>
</feature>
<feature type="region of interest" description="Disordered" evidence="1">
    <location>
        <begin position="267"/>
        <end position="302"/>
    </location>
</feature>
<keyword evidence="3" id="KW-1185">Reference proteome</keyword>
<gene>
    <name evidence="2" type="ORF">DID88_002928</name>
</gene>
<evidence type="ECO:0000256" key="1">
    <source>
        <dbReference type="SAM" id="MobiDB-lite"/>
    </source>
</evidence>
<feature type="compositionally biased region" description="Basic and acidic residues" evidence="1">
    <location>
        <begin position="170"/>
        <end position="184"/>
    </location>
</feature>
<organism evidence="2 3">
    <name type="scientific">Monilinia fructigena</name>
    <dbReference type="NCBI Taxonomy" id="38457"/>
    <lineage>
        <taxon>Eukaryota</taxon>
        <taxon>Fungi</taxon>
        <taxon>Dikarya</taxon>
        <taxon>Ascomycota</taxon>
        <taxon>Pezizomycotina</taxon>
        <taxon>Leotiomycetes</taxon>
        <taxon>Helotiales</taxon>
        <taxon>Sclerotiniaceae</taxon>
        <taxon>Monilinia</taxon>
    </lineage>
</organism>
<dbReference type="OrthoDB" id="3538943at2759"/>